<proteinExistence type="predicted"/>
<dbReference type="EMBL" id="MN740593">
    <property type="protein sequence ID" value="QHS77566.1"/>
    <property type="molecule type" value="Genomic_DNA"/>
</dbReference>
<name>A0A6C0ACX4_9ZZZZ</name>
<dbReference type="AlphaFoldDB" id="A0A6C0ACX4"/>
<sequence length="203" mass="24085">MGSSISTDENRYIEIKTDEKYGTNQNEIKFNENLKDEIKIPKLKFSHFPLFIDNLSSLKIERNKQKIKTLGDLVFLVLDIKLLKDKNIYKGTPYNLFLQCDIKNISFKFKIYLKYEGNNKEVYLNINNSKDNIINIFVKIMEDFFDSKKPSYFQNILSLDIKISEDFKSLFIEEAKKFYFNKQAFNDNTQSENLKYIISLLED</sequence>
<accession>A0A6C0ACX4</accession>
<evidence type="ECO:0000313" key="1">
    <source>
        <dbReference type="EMBL" id="QHS77566.1"/>
    </source>
</evidence>
<reference evidence="1" key="1">
    <citation type="journal article" date="2020" name="Nature">
        <title>Giant virus diversity and host interactions through global metagenomics.</title>
        <authorList>
            <person name="Schulz F."/>
            <person name="Roux S."/>
            <person name="Paez-Espino D."/>
            <person name="Jungbluth S."/>
            <person name="Walsh D.A."/>
            <person name="Denef V.J."/>
            <person name="McMahon K.D."/>
            <person name="Konstantinidis K.T."/>
            <person name="Eloe-Fadrosh E.A."/>
            <person name="Kyrpides N.C."/>
            <person name="Woyke T."/>
        </authorList>
    </citation>
    <scope>NUCLEOTIDE SEQUENCE</scope>
    <source>
        <strain evidence="1">GVMAG-S-1021933-23</strain>
    </source>
</reference>
<organism evidence="1">
    <name type="scientific">viral metagenome</name>
    <dbReference type="NCBI Taxonomy" id="1070528"/>
    <lineage>
        <taxon>unclassified sequences</taxon>
        <taxon>metagenomes</taxon>
        <taxon>organismal metagenomes</taxon>
    </lineage>
</organism>
<protein>
    <submittedName>
        <fullName evidence="1">Uncharacterized protein</fullName>
    </submittedName>
</protein>